<accession>A0AAW2NBY5</accession>
<reference evidence="1" key="2">
    <citation type="journal article" date="2024" name="Plant">
        <title>Genomic evolution and insights into agronomic trait innovations of Sesamum species.</title>
        <authorList>
            <person name="Miao H."/>
            <person name="Wang L."/>
            <person name="Qu L."/>
            <person name="Liu H."/>
            <person name="Sun Y."/>
            <person name="Le M."/>
            <person name="Wang Q."/>
            <person name="Wei S."/>
            <person name="Zheng Y."/>
            <person name="Lin W."/>
            <person name="Duan Y."/>
            <person name="Cao H."/>
            <person name="Xiong S."/>
            <person name="Wang X."/>
            <person name="Wei L."/>
            <person name="Li C."/>
            <person name="Ma Q."/>
            <person name="Ju M."/>
            <person name="Zhao R."/>
            <person name="Li G."/>
            <person name="Mu C."/>
            <person name="Tian Q."/>
            <person name="Mei H."/>
            <person name="Zhang T."/>
            <person name="Gao T."/>
            <person name="Zhang H."/>
        </authorList>
    </citation>
    <scope>NUCLEOTIDE SEQUENCE</scope>
    <source>
        <strain evidence="1">G02</strain>
    </source>
</reference>
<evidence type="ECO:0000313" key="1">
    <source>
        <dbReference type="EMBL" id="KAL0340374.1"/>
    </source>
</evidence>
<protein>
    <recommendedName>
        <fullName evidence="2">Anaphase-promoting complex subunit 1</fullName>
    </recommendedName>
</protein>
<evidence type="ECO:0008006" key="2">
    <source>
        <dbReference type="Google" id="ProtNLM"/>
    </source>
</evidence>
<reference evidence="1" key="1">
    <citation type="submission" date="2020-06" db="EMBL/GenBank/DDBJ databases">
        <authorList>
            <person name="Li T."/>
            <person name="Hu X."/>
            <person name="Zhang T."/>
            <person name="Song X."/>
            <person name="Zhang H."/>
            <person name="Dai N."/>
            <person name="Sheng W."/>
            <person name="Hou X."/>
            <person name="Wei L."/>
        </authorList>
    </citation>
    <scope>NUCLEOTIDE SEQUENCE</scope>
    <source>
        <strain evidence="1">G02</strain>
        <tissue evidence="1">Leaf</tissue>
    </source>
</reference>
<dbReference type="EMBL" id="JACGWJ010000020">
    <property type="protein sequence ID" value="KAL0340374.1"/>
    <property type="molecule type" value="Genomic_DNA"/>
</dbReference>
<name>A0AAW2NBY5_SESRA</name>
<sequence>MVKRNTTRNSILLVTKSDGSIITSALDNAQDFISFYTLLLGTKDQTRLVDDDVFEWGPMLSLKLALDLCREITLAEVKLAALFSLATTRYPGQAIIANRLSPALEHLIELAKQLSLGAETSHIISSWLRKWFDSTRGSGFHPIVPLTSTYVRLLTRSHGRFSPESSTECLQEFRDVSGLAVNTSKSSIFTASIQNDVLDGILARTEFARGNMFVRYLGILVAAKWLSITDYLPLVD</sequence>
<dbReference type="AlphaFoldDB" id="A0AAW2NBY5"/>
<gene>
    <name evidence="1" type="ORF">Sradi_4554200</name>
</gene>
<organism evidence="1">
    <name type="scientific">Sesamum radiatum</name>
    <name type="common">Black benniseed</name>
    <dbReference type="NCBI Taxonomy" id="300843"/>
    <lineage>
        <taxon>Eukaryota</taxon>
        <taxon>Viridiplantae</taxon>
        <taxon>Streptophyta</taxon>
        <taxon>Embryophyta</taxon>
        <taxon>Tracheophyta</taxon>
        <taxon>Spermatophyta</taxon>
        <taxon>Magnoliopsida</taxon>
        <taxon>eudicotyledons</taxon>
        <taxon>Gunneridae</taxon>
        <taxon>Pentapetalae</taxon>
        <taxon>asterids</taxon>
        <taxon>lamiids</taxon>
        <taxon>Lamiales</taxon>
        <taxon>Pedaliaceae</taxon>
        <taxon>Sesamum</taxon>
    </lineage>
</organism>
<proteinExistence type="predicted"/>
<comment type="caution">
    <text evidence="1">The sequence shown here is derived from an EMBL/GenBank/DDBJ whole genome shotgun (WGS) entry which is preliminary data.</text>
</comment>